<dbReference type="EMBL" id="JANTYZ010000007">
    <property type="protein sequence ID" value="MCS3865898.1"/>
    <property type="molecule type" value="Genomic_DNA"/>
</dbReference>
<organism evidence="2 3">
    <name type="scientific">Salinibacter ruber</name>
    <dbReference type="NCBI Taxonomy" id="146919"/>
    <lineage>
        <taxon>Bacteria</taxon>
        <taxon>Pseudomonadati</taxon>
        <taxon>Rhodothermota</taxon>
        <taxon>Rhodothermia</taxon>
        <taxon>Rhodothermales</taxon>
        <taxon>Salinibacteraceae</taxon>
        <taxon>Salinibacter</taxon>
    </lineage>
</organism>
<reference evidence="2" key="1">
    <citation type="submission" date="2022-08" db="EMBL/GenBank/DDBJ databases">
        <title>Genomic Encyclopedia of Type Strains, Phase V (KMG-V): Genome sequencing to study the core and pangenomes of soil and plant-associated prokaryotes.</title>
        <authorList>
            <person name="Whitman W."/>
        </authorList>
    </citation>
    <scope>NUCLEOTIDE SEQUENCE</scope>
    <source>
        <strain evidence="2">SP2016B</strain>
    </source>
</reference>
<dbReference type="RefSeq" id="WP_259083793.1">
    <property type="nucleotide sequence ID" value="NZ_JANTYZ010000007.1"/>
</dbReference>
<comment type="caution">
    <text evidence="2">The sequence shown here is derived from an EMBL/GenBank/DDBJ whole genome shotgun (WGS) entry which is preliminary data.</text>
</comment>
<dbReference type="AlphaFoldDB" id="A0A9X2RGM6"/>
<feature type="region of interest" description="Disordered" evidence="1">
    <location>
        <begin position="41"/>
        <end position="68"/>
    </location>
</feature>
<feature type="compositionally biased region" description="Basic and acidic residues" evidence="1">
    <location>
        <begin position="41"/>
        <end position="61"/>
    </location>
</feature>
<dbReference type="Gene3D" id="2.20.25.10">
    <property type="match status" value="1"/>
</dbReference>
<gene>
    <name evidence="2" type="ORF">GGP82_002462</name>
</gene>
<evidence type="ECO:0000313" key="2">
    <source>
        <dbReference type="EMBL" id="MCS3865898.1"/>
    </source>
</evidence>
<evidence type="ECO:0000256" key="1">
    <source>
        <dbReference type="SAM" id="MobiDB-lite"/>
    </source>
</evidence>
<name>A0A9X2RGM6_9BACT</name>
<accession>A0A9X2RGM6</accession>
<evidence type="ECO:0000313" key="3">
    <source>
        <dbReference type="Proteomes" id="UP001155034"/>
    </source>
</evidence>
<protein>
    <submittedName>
        <fullName evidence="2">RNA-binding Zn-ribbon protein involved in translation (DUF1610 family)</fullName>
    </submittedName>
</protein>
<proteinExistence type="predicted"/>
<dbReference type="Proteomes" id="UP001155034">
    <property type="component" value="Unassembled WGS sequence"/>
</dbReference>
<sequence>MGHTTGATCAECGSEYQVDVDGPFRNCPECGHDLHKIEGRAFRTREKNPKSSIPEEVKDDLSGLSILG</sequence>